<dbReference type="Proteomes" id="UP000706039">
    <property type="component" value="Unassembled WGS sequence"/>
</dbReference>
<keyword evidence="3" id="KW-1185">Reference proteome</keyword>
<sequence length="122" mass="12798">MHASKLSFMRPALIAGLGLAAIAGATGASAQDNGTEAVSVEVNYADLDLSASKDVDRLRSRVRSAAKQICSYNGLAGAEAGMMRRDCLNAALEKANRDVEVAIAENGNQRYASRRTIGVGTR</sequence>
<evidence type="ECO:0000313" key="2">
    <source>
        <dbReference type="EMBL" id="MBY8824582.1"/>
    </source>
</evidence>
<dbReference type="NCBIfam" id="TIGR04433">
    <property type="entry name" value="UrcA_uranyl"/>
    <property type="match status" value="1"/>
</dbReference>
<evidence type="ECO:0000313" key="3">
    <source>
        <dbReference type="Proteomes" id="UP000706039"/>
    </source>
</evidence>
<name>A0ABS7PW30_9SPHN</name>
<evidence type="ECO:0000256" key="1">
    <source>
        <dbReference type="SAM" id="SignalP"/>
    </source>
</evidence>
<accession>A0ABS7PW30</accession>
<dbReference type="RefSeq" id="WP_222991675.1">
    <property type="nucleotide sequence ID" value="NZ_JAINVV010000009.1"/>
</dbReference>
<feature type="chain" id="PRO_5045876424" evidence="1">
    <location>
        <begin position="31"/>
        <end position="122"/>
    </location>
</feature>
<protein>
    <submittedName>
        <fullName evidence="2">UrcA family protein</fullName>
    </submittedName>
</protein>
<reference evidence="2 3" key="1">
    <citation type="submission" date="2021-08" db="EMBL/GenBank/DDBJ databases">
        <authorList>
            <person name="Tuo L."/>
        </authorList>
    </citation>
    <scope>NUCLEOTIDE SEQUENCE [LARGE SCALE GENOMIC DNA]</scope>
    <source>
        <strain evidence="2 3">JCM 31229</strain>
    </source>
</reference>
<dbReference type="InterPro" id="IPR030972">
    <property type="entry name" value="UrcA_uranyl"/>
</dbReference>
<comment type="caution">
    <text evidence="2">The sequence shown here is derived from an EMBL/GenBank/DDBJ whole genome shotgun (WGS) entry which is preliminary data.</text>
</comment>
<gene>
    <name evidence="2" type="ORF">K7G82_19915</name>
</gene>
<organism evidence="2 3">
    <name type="scientific">Sphingomonas colocasiae</name>
    <dbReference type="NCBI Taxonomy" id="1848973"/>
    <lineage>
        <taxon>Bacteria</taxon>
        <taxon>Pseudomonadati</taxon>
        <taxon>Pseudomonadota</taxon>
        <taxon>Alphaproteobacteria</taxon>
        <taxon>Sphingomonadales</taxon>
        <taxon>Sphingomonadaceae</taxon>
        <taxon>Sphingomonas</taxon>
    </lineage>
</organism>
<feature type="signal peptide" evidence="1">
    <location>
        <begin position="1"/>
        <end position="30"/>
    </location>
</feature>
<dbReference type="EMBL" id="JAINVV010000009">
    <property type="protein sequence ID" value="MBY8824582.1"/>
    <property type="molecule type" value="Genomic_DNA"/>
</dbReference>
<keyword evidence="1" id="KW-0732">Signal</keyword>
<proteinExistence type="predicted"/>